<protein>
    <recommendedName>
        <fullName evidence="3">Phage protein</fullName>
    </recommendedName>
</protein>
<evidence type="ECO:0008006" key="3">
    <source>
        <dbReference type="Google" id="ProtNLM"/>
    </source>
</evidence>
<reference evidence="1 2" key="1">
    <citation type="submission" date="2023-06" db="EMBL/GenBank/DDBJ databases">
        <title>Five Gram-positive bacteria isolated from mangrove sediments in Shenzhen, Guangdong, China.</title>
        <authorList>
            <person name="Yu S."/>
            <person name="Zheng W."/>
            <person name="Huang Y."/>
        </authorList>
    </citation>
    <scope>NUCLEOTIDE SEQUENCE [LARGE SCALE GENOMIC DNA]</scope>
    <source>
        <strain evidence="1 2">SaN35-3</strain>
    </source>
</reference>
<evidence type="ECO:0000313" key="2">
    <source>
        <dbReference type="Proteomes" id="UP001197974"/>
    </source>
</evidence>
<name>A0ABY9JUH5_9BACI</name>
<dbReference type="EMBL" id="CP129013">
    <property type="protein sequence ID" value="WLR41315.1"/>
    <property type="molecule type" value="Genomic_DNA"/>
</dbReference>
<evidence type="ECO:0000313" key="1">
    <source>
        <dbReference type="EMBL" id="WLR41315.1"/>
    </source>
</evidence>
<organism evidence="1 2">
    <name type="scientific">Bacillus carboniphilus</name>
    <dbReference type="NCBI Taxonomy" id="86663"/>
    <lineage>
        <taxon>Bacteria</taxon>
        <taxon>Bacillati</taxon>
        <taxon>Bacillota</taxon>
        <taxon>Bacilli</taxon>
        <taxon>Bacillales</taxon>
        <taxon>Bacillaceae</taxon>
        <taxon>Bacillus</taxon>
    </lineage>
</organism>
<dbReference type="RefSeq" id="WP_226540354.1">
    <property type="nucleotide sequence ID" value="NZ_CP129013.1"/>
</dbReference>
<gene>
    <name evidence="1" type="ORF">LC087_10290</name>
</gene>
<dbReference type="Proteomes" id="UP001197974">
    <property type="component" value="Chromosome"/>
</dbReference>
<proteinExistence type="predicted"/>
<keyword evidence="2" id="KW-1185">Reference proteome</keyword>
<sequence length="57" mass="6651">MNYGTCYYCGRTFQSFELSSLPNTDSQSSQKEYCPECYSEVVERLKEESEKDTDRTS</sequence>
<accession>A0ABY9JUH5</accession>